<dbReference type="InterPro" id="IPR031325">
    <property type="entry name" value="RHS_repeat"/>
</dbReference>
<dbReference type="OrthoDB" id="8606470at2"/>
<dbReference type="InterPro" id="IPR045351">
    <property type="entry name" value="DUF6531"/>
</dbReference>
<evidence type="ECO:0000313" key="6">
    <source>
        <dbReference type="Proteomes" id="UP000268229"/>
    </source>
</evidence>
<evidence type="ECO:0000259" key="4">
    <source>
        <dbReference type="Pfam" id="PF25023"/>
    </source>
</evidence>
<dbReference type="InterPro" id="IPR006530">
    <property type="entry name" value="YD"/>
</dbReference>
<protein>
    <submittedName>
        <fullName evidence="5">Cell wall-associated polypeptide CWBP200</fullName>
    </submittedName>
</protein>
<dbReference type="PANTHER" id="PTHR32305:SF15">
    <property type="entry name" value="PROTEIN RHSA-RELATED"/>
    <property type="match status" value="1"/>
</dbReference>
<dbReference type="Pfam" id="PF03527">
    <property type="entry name" value="RHS"/>
    <property type="match status" value="1"/>
</dbReference>
<evidence type="ECO:0000259" key="3">
    <source>
        <dbReference type="Pfam" id="PF20148"/>
    </source>
</evidence>
<dbReference type="Pfam" id="PF20148">
    <property type="entry name" value="DUF6531"/>
    <property type="match status" value="1"/>
</dbReference>
<dbReference type="RefSeq" id="WP_126304758.1">
    <property type="nucleotide sequence ID" value="NZ_LR134516.1"/>
</dbReference>
<keyword evidence="1" id="KW-0677">Repeat</keyword>
<dbReference type="EMBL" id="LR134516">
    <property type="protein sequence ID" value="VEJ21495.1"/>
    <property type="molecule type" value="Genomic_DNA"/>
</dbReference>
<dbReference type="Pfam" id="PF05593">
    <property type="entry name" value="RHS_repeat"/>
    <property type="match status" value="3"/>
</dbReference>
<feature type="domain" description="Teneurin-like YD-shell" evidence="4">
    <location>
        <begin position="519"/>
        <end position="617"/>
    </location>
</feature>
<feature type="domain" description="DUF6531" evidence="3">
    <location>
        <begin position="142"/>
        <end position="212"/>
    </location>
</feature>
<dbReference type="InterPro" id="IPR001826">
    <property type="entry name" value="RHS"/>
</dbReference>
<organism evidence="5 6">
    <name type="scientific">Neisseria animaloris</name>
    <dbReference type="NCBI Taxonomy" id="326522"/>
    <lineage>
        <taxon>Bacteria</taxon>
        <taxon>Pseudomonadati</taxon>
        <taxon>Pseudomonadota</taxon>
        <taxon>Betaproteobacteria</taxon>
        <taxon>Neisseriales</taxon>
        <taxon>Neisseriaceae</taxon>
        <taxon>Neisseria</taxon>
    </lineage>
</organism>
<dbReference type="Gene3D" id="2.180.10.10">
    <property type="entry name" value="RHS repeat-associated core"/>
    <property type="match status" value="3"/>
</dbReference>
<keyword evidence="6" id="KW-1185">Reference proteome</keyword>
<proteinExistence type="predicted"/>
<evidence type="ECO:0000259" key="2">
    <source>
        <dbReference type="Pfam" id="PF03527"/>
    </source>
</evidence>
<dbReference type="NCBIfam" id="TIGR03696">
    <property type="entry name" value="Rhs_assc_core"/>
    <property type="match status" value="1"/>
</dbReference>
<dbReference type="InterPro" id="IPR050708">
    <property type="entry name" value="T6SS_VgrG/RHS"/>
</dbReference>
<accession>A0A3S4YAW3</accession>
<feature type="domain" description="RHS protein conserved region" evidence="2">
    <location>
        <begin position="1145"/>
        <end position="1181"/>
    </location>
</feature>
<dbReference type="KEGG" id="nani:NCTC12227_01236"/>
<dbReference type="InterPro" id="IPR056823">
    <property type="entry name" value="TEN-like_YD-shell"/>
</dbReference>
<gene>
    <name evidence="5" type="primary">wapA_5</name>
    <name evidence="5" type="ORF">NCTC12227_01236</name>
</gene>
<sequence>MALNKIARKSSKFRVVFMVPDFCWPPPPAPPQVPPIPLPLFADLGGAQNVTEDVRINRKQAFVFNASKTNKTYGDEIALPGRKGVISRTATQPAWPMMHSSSVKIRQRYIVRAGDMFHMNNKYKKPRPPKPCISCKMAAAVGRPVNPIHGLKFLENETDFAFEGLMPLVWNRSYYSDQDGTGWLGEGWSVPGSQRIVRDAAGLAYIDDQGRLFPLPEVDEDDEEPVLFESEQIWFSKNSDGHYVIASLDGSVSLRFAPLAVSEDDPNGNSCSLLPLVAVEDANGNHQRFVYHPITGLPQYIIDGNGRVFYLHFGNVADAAAPKLRLLSVSLLDALPAVGAAAQVGAALVRYEYSGSGDLLRVIGRDGAVKRSFTYQNNLMVSHTDAAGLTAYYEYSHYTPTGKVLRNWTSLGEEWRFTYHDGYTEVTDVLGRTEQYHYDYNNELTKRVFADGSAVLMERDSLGRLLSHTDAMGRVTRYQYSNEGQIETIVRPDGAMLHFDYDDSYRLIRKSNAEGNYDSYTYDEAGNLLTHTDPLKHTTCFEYADNGLLLSVTDPKGSTTEYHYDHNNQPDLITDCSGYQTKLAYTPEGQLARITDALGQHTEYHYDTNRNLTLALYPDGSKETFRYDAADRLTAHTDGEGHTTAYEYGQDGLPTQRTNALGHTFGYHYDQARRLIGLTNENGARYRFAYDVLDRLVAESGFDHKLTAYHYNAGNELVQQNEYGTLDIPAEKNLSDGLKDHAALIVSEYGLDNLGRLKHILARHTDGSIGQRTYHYDSNGNLIRAAIPNHSTAFDYNPNGGIIGEYALKLPTAQECTALALPELDWQIPEHDMFLLGKSADIRYFYDANGNRTVTELPDGQRIHHLYYGSGHLHSIMLDDTVIADIERDKLHREIQRTQGKLTSNYELDPVGRLKKQIAALDSLSENGKATVGAGYIPARTPAQTAVKRSYGYDKTGNLIHSTDQRSGTVHYEYDPLGQIKKAGSELFTFDPAHNIIDSYEHKIHDNRLAEYGGAKFFYDAFGNTVHKEFADGETQNLYYDVFHQLVKVETFKHNPETGEWAKEIWLFDYDALGRRISKGRLKNGGQISDGLEDVTEFIWSGSRLVQEVYGNGRYTYIHTDQDSYEPLAQIHSYTDTEGKSRQEINYFHCDQIGIPREMTDRDGNLIWFGKYDAWGKLTKETNVTGRAHQPFRLQNQYCDSEIRLHYNFFRYYDPDVGRFVNQDPIGLWGDDNFYTFAPNAQDWIDPLGLKKKSSSRKPKFVSTKSTGRTKPRNRLESKIMDQVKKHPEKGDVLIDESQIKDKCYAGKGWNKMEQKVDGVTVHYMARFDPKGKMSHVTDFKFK</sequence>
<dbReference type="Pfam" id="PF25023">
    <property type="entry name" value="TEN_YD-shell"/>
    <property type="match status" value="1"/>
</dbReference>
<dbReference type="PANTHER" id="PTHR32305">
    <property type="match status" value="1"/>
</dbReference>
<dbReference type="NCBIfam" id="TIGR01643">
    <property type="entry name" value="YD_repeat_2x"/>
    <property type="match status" value="9"/>
</dbReference>
<name>A0A3S4YAW3_9NEIS</name>
<reference evidence="5 6" key="1">
    <citation type="submission" date="2018-12" db="EMBL/GenBank/DDBJ databases">
        <authorList>
            <consortium name="Pathogen Informatics"/>
        </authorList>
    </citation>
    <scope>NUCLEOTIDE SEQUENCE [LARGE SCALE GENOMIC DNA]</scope>
    <source>
        <strain evidence="5 6">NCTC12227</strain>
    </source>
</reference>
<dbReference type="PRINTS" id="PR00394">
    <property type="entry name" value="RHSPROTEIN"/>
</dbReference>
<evidence type="ECO:0000313" key="5">
    <source>
        <dbReference type="EMBL" id="VEJ21495.1"/>
    </source>
</evidence>
<dbReference type="Proteomes" id="UP000268229">
    <property type="component" value="Chromosome"/>
</dbReference>
<dbReference type="Pfam" id="PF13665">
    <property type="entry name" value="Tox-PAAR-like"/>
    <property type="match status" value="1"/>
</dbReference>
<dbReference type="InterPro" id="IPR022385">
    <property type="entry name" value="Rhs_assc_core"/>
</dbReference>
<evidence type="ECO:0000256" key="1">
    <source>
        <dbReference type="ARBA" id="ARBA00022737"/>
    </source>
</evidence>